<dbReference type="Proteomes" id="UP000708148">
    <property type="component" value="Unassembled WGS sequence"/>
</dbReference>
<dbReference type="AlphaFoldDB" id="A0A8S1INB8"/>
<organism evidence="2 3">
    <name type="scientific">Ostreobium quekettii</name>
    <dbReference type="NCBI Taxonomy" id="121088"/>
    <lineage>
        <taxon>Eukaryota</taxon>
        <taxon>Viridiplantae</taxon>
        <taxon>Chlorophyta</taxon>
        <taxon>core chlorophytes</taxon>
        <taxon>Ulvophyceae</taxon>
        <taxon>TCBD clade</taxon>
        <taxon>Bryopsidales</taxon>
        <taxon>Ostreobineae</taxon>
        <taxon>Ostreobiaceae</taxon>
        <taxon>Ostreobium</taxon>
    </lineage>
</organism>
<accession>A0A8S1INB8</accession>
<protein>
    <submittedName>
        <fullName evidence="2">Uncharacterized protein</fullName>
    </submittedName>
</protein>
<feature type="region of interest" description="Disordered" evidence="1">
    <location>
        <begin position="22"/>
        <end position="59"/>
    </location>
</feature>
<evidence type="ECO:0000313" key="3">
    <source>
        <dbReference type="Proteomes" id="UP000708148"/>
    </source>
</evidence>
<comment type="caution">
    <text evidence="2">The sequence shown here is derived from an EMBL/GenBank/DDBJ whole genome shotgun (WGS) entry which is preliminary data.</text>
</comment>
<gene>
    <name evidence="2" type="ORF">OSTQU699_LOCUS255</name>
</gene>
<dbReference type="EMBL" id="CAJHUC010000280">
    <property type="protein sequence ID" value="CAD7694895.1"/>
    <property type="molecule type" value="Genomic_DNA"/>
</dbReference>
<evidence type="ECO:0000256" key="1">
    <source>
        <dbReference type="SAM" id="MobiDB-lite"/>
    </source>
</evidence>
<reference evidence="2" key="1">
    <citation type="submission" date="2020-12" db="EMBL/GenBank/DDBJ databases">
        <authorList>
            <person name="Iha C."/>
        </authorList>
    </citation>
    <scope>NUCLEOTIDE SEQUENCE</scope>
</reference>
<sequence>MVGGHWTNLQFAPSVAGARPLLARGPWPSTQTSRADSRGGSCSMPKRKQAPQERASGQGDVREMLQAQRRRHNTQLGLPDAQQDPSPLPAGGYHLATKWEDYKERASTATPNCPRLLKNGAAFVAAFEQHMCMEGVGVGSARDHVNNLMSVVLNSTLHPELSLRAARAFHTMLEKNPPSGVDDYWNPVNGNLEMLDINGKMKMMKGASILFSAISTVYSAVQSCDIHKHLGCVLLLEGLVALFAADLSPRLAVIEQRTDLSSEAQVQHLAGCFLWRTLEDRKFEGYDSKQSEKHDMLLRIMLIMSVSGEDSEAEGGSGGQGLETHIRMRPVVGKTAEKLMHLLLSLYGTAEEHGLYMSKKKHALVRQFGNSRAQIDKIMLQALFESSGLKKDVGYGVFKTFKRKNAVLMALPHKDRMRLLGLVVGKRSFVEKSTYPGLWAAMDFHDAPCDYPPVAAEVPVDEMVDICATQFTCNVRSLVADLEEDGFCLLVAAVVATACALPQYKGQLPKVRSLFANIQELIASRQERLKSQERLSLEARIALRSANQLIKLRTAACD</sequence>
<evidence type="ECO:0000313" key="2">
    <source>
        <dbReference type="EMBL" id="CAD7694895.1"/>
    </source>
</evidence>
<name>A0A8S1INB8_9CHLO</name>
<proteinExistence type="predicted"/>
<keyword evidence="3" id="KW-1185">Reference proteome</keyword>